<evidence type="ECO:0000313" key="3">
    <source>
        <dbReference type="EMBL" id="PBL02000.1"/>
    </source>
</evidence>
<accession>A0A2H3E3H8</accession>
<feature type="signal peptide" evidence="2">
    <location>
        <begin position="1"/>
        <end position="25"/>
    </location>
</feature>
<dbReference type="Proteomes" id="UP000217790">
    <property type="component" value="Unassembled WGS sequence"/>
</dbReference>
<feature type="chain" id="PRO_5013709119" description="Extracellular membrane protein CFEM domain-containing protein" evidence="2">
    <location>
        <begin position="26"/>
        <end position="249"/>
    </location>
</feature>
<organism evidence="3 4">
    <name type="scientific">Armillaria gallica</name>
    <name type="common">Bulbous honey fungus</name>
    <name type="synonym">Armillaria bulbosa</name>
    <dbReference type="NCBI Taxonomy" id="47427"/>
    <lineage>
        <taxon>Eukaryota</taxon>
        <taxon>Fungi</taxon>
        <taxon>Dikarya</taxon>
        <taxon>Basidiomycota</taxon>
        <taxon>Agaricomycotina</taxon>
        <taxon>Agaricomycetes</taxon>
        <taxon>Agaricomycetidae</taxon>
        <taxon>Agaricales</taxon>
        <taxon>Marasmiineae</taxon>
        <taxon>Physalacriaceae</taxon>
        <taxon>Armillaria</taxon>
    </lineage>
</organism>
<dbReference type="EMBL" id="KZ293645">
    <property type="protein sequence ID" value="PBL02000.1"/>
    <property type="molecule type" value="Genomic_DNA"/>
</dbReference>
<keyword evidence="4" id="KW-1185">Reference proteome</keyword>
<name>A0A2H3E3H8_ARMGA</name>
<evidence type="ECO:0000313" key="4">
    <source>
        <dbReference type="Proteomes" id="UP000217790"/>
    </source>
</evidence>
<dbReference type="AlphaFoldDB" id="A0A2H3E3H8"/>
<proteinExistence type="predicted"/>
<reference evidence="4" key="1">
    <citation type="journal article" date="2017" name="Nat. Ecol. Evol.">
        <title>Genome expansion and lineage-specific genetic innovations in the forest pathogenic fungi Armillaria.</title>
        <authorList>
            <person name="Sipos G."/>
            <person name="Prasanna A.N."/>
            <person name="Walter M.C."/>
            <person name="O'Connor E."/>
            <person name="Balint B."/>
            <person name="Krizsan K."/>
            <person name="Kiss B."/>
            <person name="Hess J."/>
            <person name="Varga T."/>
            <person name="Slot J."/>
            <person name="Riley R."/>
            <person name="Boka B."/>
            <person name="Rigling D."/>
            <person name="Barry K."/>
            <person name="Lee J."/>
            <person name="Mihaltcheva S."/>
            <person name="LaButti K."/>
            <person name="Lipzen A."/>
            <person name="Waldron R."/>
            <person name="Moloney N.M."/>
            <person name="Sperisen C."/>
            <person name="Kredics L."/>
            <person name="Vagvoelgyi C."/>
            <person name="Patrignani A."/>
            <person name="Fitzpatrick D."/>
            <person name="Nagy I."/>
            <person name="Doyle S."/>
            <person name="Anderson J.B."/>
            <person name="Grigoriev I.V."/>
            <person name="Gueldener U."/>
            <person name="Muensterkoetter M."/>
            <person name="Nagy L.G."/>
        </authorList>
    </citation>
    <scope>NUCLEOTIDE SEQUENCE [LARGE SCALE GENOMIC DNA]</scope>
    <source>
        <strain evidence="4">Ar21-2</strain>
    </source>
</reference>
<keyword evidence="2" id="KW-0732">Signal</keyword>
<sequence length="249" mass="25187">MSVMTLSKKFLFLLLSVQLQTCVAALDPRSLSWSRALHFVSRQISGIPSQCQTPCSAANALVSANCTQTQCCTSGFENDYVSCINCVGSAANITDYTVYQTTVDELVVSCSLKGIVIPKVTFPGQDPNRQLATSAIASSTSGAVSGTGGGSSTSISLSTSVVTPVASRTATSISSISRSTITSIAPASSPPVTERSSAPASASITPAASGTAPAPAGTADSAVAIESEILWIVPALCGMGAGSGTVYWS</sequence>
<evidence type="ECO:0000256" key="2">
    <source>
        <dbReference type="SAM" id="SignalP"/>
    </source>
</evidence>
<evidence type="ECO:0008006" key="5">
    <source>
        <dbReference type="Google" id="ProtNLM"/>
    </source>
</evidence>
<dbReference type="InParanoid" id="A0A2H3E3H8"/>
<dbReference type="OrthoDB" id="3030369at2759"/>
<gene>
    <name evidence="3" type="ORF">ARMGADRAFT_235456</name>
</gene>
<dbReference type="OMA" id="EILWIVP"/>
<evidence type="ECO:0000256" key="1">
    <source>
        <dbReference type="SAM" id="MobiDB-lite"/>
    </source>
</evidence>
<protein>
    <recommendedName>
        <fullName evidence="5">Extracellular membrane protein CFEM domain-containing protein</fullName>
    </recommendedName>
</protein>
<feature type="region of interest" description="Disordered" evidence="1">
    <location>
        <begin position="184"/>
        <end position="217"/>
    </location>
</feature>